<dbReference type="InterPro" id="IPR000182">
    <property type="entry name" value="GNAT_dom"/>
</dbReference>
<reference evidence="3" key="1">
    <citation type="journal article" date="2011" name="Genome Biol.">
        <title>Comparative genomics of the social amoebae Dictyostelium discoideum and Dictyostelium purpureum.</title>
        <authorList>
            <consortium name="US DOE Joint Genome Institute (JGI-PGF)"/>
            <person name="Sucgang R."/>
            <person name="Kuo A."/>
            <person name="Tian X."/>
            <person name="Salerno W."/>
            <person name="Parikh A."/>
            <person name="Feasley C.L."/>
            <person name="Dalin E."/>
            <person name="Tu H."/>
            <person name="Huang E."/>
            <person name="Barry K."/>
            <person name="Lindquist E."/>
            <person name="Shapiro H."/>
            <person name="Bruce D."/>
            <person name="Schmutz J."/>
            <person name="Salamov A."/>
            <person name="Fey P."/>
            <person name="Gaudet P."/>
            <person name="Anjard C."/>
            <person name="Babu M.M."/>
            <person name="Basu S."/>
            <person name="Bushmanova Y."/>
            <person name="van der Wel H."/>
            <person name="Katoh-Kurasawa M."/>
            <person name="Dinh C."/>
            <person name="Coutinho P.M."/>
            <person name="Saito T."/>
            <person name="Elias M."/>
            <person name="Schaap P."/>
            <person name="Kay R.R."/>
            <person name="Henrissat B."/>
            <person name="Eichinger L."/>
            <person name="Rivero F."/>
            <person name="Putnam N.H."/>
            <person name="West C.M."/>
            <person name="Loomis W.F."/>
            <person name="Chisholm R.L."/>
            <person name="Shaulsky G."/>
            <person name="Strassmann J.E."/>
            <person name="Queller D.C."/>
            <person name="Kuspa A."/>
            <person name="Grigoriev I.V."/>
        </authorList>
    </citation>
    <scope>NUCLEOTIDE SEQUENCE [LARGE SCALE GENOMIC DNA]</scope>
    <source>
        <strain evidence="3">QSDP1</strain>
    </source>
</reference>
<dbReference type="SUPFAM" id="SSF55729">
    <property type="entry name" value="Acyl-CoA N-acyltransferases (Nat)"/>
    <property type="match status" value="1"/>
</dbReference>
<evidence type="ECO:0000313" key="2">
    <source>
        <dbReference type="EMBL" id="EGC38145.1"/>
    </source>
</evidence>
<proteinExistence type="predicted"/>
<gene>
    <name evidence="2" type="ORF">DICPUDRAFT_86661</name>
</gene>
<dbReference type="KEGG" id="dpp:DICPUDRAFT_86661"/>
<feature type="domain" description="N-acetyltransferase" evidence="1">
    <location>
        <begin position="7"/>
        <end position="165"/>
    </location>
</feature>
<dbReference type="CDD" id="cd04301">
    <property type="entry name" value="NAT_SF"/>
    <property type="match status" value="1"/>
</dbReference>
<sequence length="174" mass="20661">MQEEIILSTTDFNTLVFEDIKKIRYEVFVIEQQCPQEEEWDEYDESSKHLLLKVNGEPVGCARWRKVYYPKYDGNMECDVIKLERFAILKQFRGKSFGKELVKQVIKHVYQTTNIDQSLNYPLFMINAQQYVENFYSSLGFETDKNIPIFDEAGILHVRMIITNDKIKKLYFSS</sequence>
<dbReference type="InterPro" id="IPR016181">
    <property type="entry name" value="Acyl_CoA_acyltransferase"/>
</dbReference>
<dbReference type="PANTHER" id="PTHR43259">
    <property type="entry name" value="SPT10P"/>
    <property type="match status" value="1"/>
</dbReference>
<dbReference type="PROSITE" id="PS51186">
    <property type="entry name" value="GNAT"/>
    <property type="match status" value="1"/>
</dbReference>
<dbReference type="Gene3D" id="3.40.630.30">
    <property type="match status" value="1"/>
</dbReference>
<name>F0ZD54_DICPU</name>
<dbReference type="OrthoDB" id="329272at2759"/>
<evidence type="ECO:0000313" key="3">
    <source>
        <dbReference type="Proteomes" id="UP000001064"/>
    </source>
</evidence>
<dbReference type="OMA" id="QYVEKFY"/>
<accession>F0ZD54</accession>
<dbReference type="InParanoid" id="F0ZD54"/>
<dbReference type="InterPro" id="IPR052829">
    <property type="entry name" value="N-acetyltransferase_domain"/>
</dbReference>
<dbReference type="GeneID" id="10502727"/>
<dbReference type="RefSeq" id="XP_003285359.1">
    <property type="nucleotide sequence ID" value="XM_003285311.1"/>
</dbReference>
<dbReference type="PANTHER" id="PTHR43259:SF1">
    <property type="entry name" value="N-ACETYLTRANSFERASE DOMAIN-CONTAINING PROTEIN"/>
    <property type="match status" value="1"/>
</dbReference>
<organism evidence="2 3">
    <name type="scientific">Dictyostelium purpureum</name>
    <name type="common">Slime mold</name>
    <dbReference type="NCBI Taxonomy" id="5786"/>
    <lineage>
        <taxon>Eukaryota</taxon>
        <taxon>Amoebozoa</taxon>
        <taxon>Evosea</taxon>
        <taxon>Eumycetozoa</taxon>
        <taxon>Dictyostelia</taxon>
        <taxon>Dictyosteliales</taxon>
        <taxon>Dictyosteliaceae</taxon>
        <taxon>Dictyostelium</taxon>
    </lineage>
</organism>
<dbReference type="Pfam" id="PF13673">
    <property type="entry name" value="Acetyltransf_10"/>
    <property type="match status" value="1"/>
</dbReference>
<dbReference type="GO" id="GO:0016747">
    <property type="term" value="F:acyltransferase activity, transferring groups other than amino-acyl groups"/>
    <property type="evidence" value="ECO:0007669"/>
    <property type="project" value="InterPro"/>
</dbReference>
<evidence type="ECO:0000259" key="1">
    <source>
        <dbReference type="PROSITE" id="PS51186"/>
    </source>
</evidence>
<dbReference type="Proteomes" id="UP000001064">
    <property type="component" value="Unassembled WGS sequence"/>
</dbReference>
<dbReference type="VEuPathDB" id="AmoebaDB:DICPUDRAFT_86661"/>
<dbReference type="eggNOG" id="KOG2132">
    <property type="taxonomic scope" value="Eukaryota"/>
</dbReference>
<dbReference type="EMBL" id="GL870983">
    <property type="protein sequence ID" value="EGC38145.1"/>
    <property type="molecule type" value="Genomic_DNA"/>
</dbReference>
<dbReference type="AlphaFoldDB" id="F0ZD54"/>
<protein>
    <recommendedName>
        <fullName evidence="1">N-acetyltransferase domain-containing protein</fullName>
    </recommendedName>
</protein>
<keyword evidence="3" id="KW-1185">Reference proteome</keyword>